<evidence type="ECO:0000313" key="2">
    <source>
        <dbReference type="EMBL" id="QQC90127.1"/>
    </source>
</evidence>
<name>A0A7T4PH13_9ACTN</name>
<accession>A0A7T4PH13</accession>
<evidence type="ECO:0000313" key="3">
    <source>
        <dbReference type="Proteomes" id="UP000596130"/>
    </source>
</evidence>
<reference evidence="2 3" key="1">
    <citation type="submission" date="2020-12" db="EMBL/GenBank/DDBJ databases">
        <title>Identification and biosynthesis of polyene macrolides produced by Streptomyces alfalfae Men-myco-93-63.</title>
        <authorList>
            <person name="Liu D."/>
            <person name="Li Y."/>
            <person name="Liu L."/>
            <person name="Han X."/>
            <person name="Shen F."/>
        </authorList>
    </citation>
    <scope>NUCLEOTIDE SEQUENCE [LARGE SCALE GENOMIC DNA]</scope>
    <source>
        <strain evidence="2 3">Men-myco-93-63</strain>
    </source>
</reference>
<feature type="transmembrane region" description="Helical" evidence="1">
    <location>
        <begin position="79"/>
        <end position="99"/>
    </location>
</feature>
<keyword evidence="1" id="KW-0812">Transmembrane</keyword>
<feature type="transmembrane region" description="Helical" evidence="1">
    <location>
        <begin position="120"/>
        <end position="143"/>
    </location>
</feature>
<dbReference type="AlphaFoldDB" id="A0A7T4PH13"/>
<gene>
    <name evidence="2" type="ORF">I8755_18140</name>
</gene>
<feature type="transmembrane region" description="Helical" evidence="1">
    <location>
        <begin position="299"/>
        <end position="317"/>
    </location>
</feature>
<feature type="transmembrane region" description="Helical" evidence="1">
    <location>
        <begin position="197"/>
        <end position="216"/>
    </location>
</feature>
<dbReference type="RefSeq" id="WP_198503073.1">
    <property type="nucleotide sequence ID" value="NZ_CP065959.1"/>
</dbReference>
<keyword evidence="1" id="KW-0472">Membrane</keyword>
<evidence type="ECO:0000256" key="1">
    <source>
        <dbReference type="SAM" id="Phobius"/>
    </source>
</evidence>
<sequence>MSLPTLRGPRWVDIRLHRTTLWTSGAALLAALVYTGWLRWAADAYPEPVGDCLADKSCETFLGFASARELLYASMENGALALLLLPVLIGAFVAGPYIAREMESGVYALSWTQSISPARWLASRLTTAAAIALGVTLVLMGVLRLGASKALGHRANLHWADRGVYEATGPTLVAYSLFAVALGTLIGFVVRRTLPAMAATGLVTGLLLWGMGNVRWRLAPVRTATGPVSADHSFPDQYPAGSFSMDQGVTNAAGDRFSVGQCLPKPQPGFSCPDDTEVTGWYMQYHPRSHFWHTQLMETGILLALTAAVVYAAFRVLRRRAA</sequence>
<dbReference type="EMBL" id="CP065959">
    <property type="protein sequence ID" value="QQC90127.1"/>
    <property type="molecule type" value="Genomic_DNA"/>
</dbReference>
<proteinExistence type="predicted"/>
<dbReference type="Proteomes" id="UP000596130">
    <property type="component" value="Chromosome"/>
</dbReference>
<protein>
    <submittedName>
        <fullName evidence="2">ABC transporter permease</fullName>
    </submittedName>
</protein>
<organism evidence="2 3">
    <name type="scientific">Streptomyces alfalfae</name>
    <dbReference type="NCBI Taxonomy" id="1642299"/>
    <lineage>
        <taxon>Bacteria</taxon>
        <taxon>Bacillati</taxon>
        <taxon>Actinomycetota</taxon>
        <taxon>Actinomycetes</taxon>
        <taxon>Kitasatosporales</taxon>
        <taxon>Streptomycetaceae</taxon>
        <taxon>Streptomyces</taxon>
    </lineage>
</organism>
<keyword evidence="1" id="KW-1133">Transmembrane helix</keyword>
<feature type="transmembrane region" description="Helical" evidence="1">
    <location>
        <begin position="172"/>
        <end position="190"/>
    </location>
</feature>
<feature type="transmembrane region" description="Helical" evidence="1">
    <location>
        <begin position="21"/>
        <end position="40"/>
    </location>
</feature>